<organism>
    <name type="scientific">Ixodes scapularis</name>
    <name type="common">Black-legged tick</name>
    <name type="synonym">Deer tick</name>
    <dbReference type="NCBI Taxonomy" id="6945"/>
    <lineage>
        <taxon>Eukaryota</taxon>
        <taxon>Metazoa</taxon>
        <taxon>Ecdysozoa</taxon>
        <taxon>Arthropoda</taxon>
        <taxon>Chelicerata</taxon>
        <taxon>Arachnida</taxon>
        <taxon>Acari</taxon>
        <taxon>Parasitiformes</taxon>
        <taxon>Ixodida</taxon>
        <taxon>Ixodoidea</taxon>
        <taxon>Ixodidae</taxon>
        <taxon>Ixodinae</taxon>
        <taxon>Ixodes</taxon>
    </lineage>
</organism>
<dbReference type="VEuPathDB" id="VectorBase:ISCI003820"/>
<reference evidence="1 3" key="1">
    <citation type="submission" date="2008-03" db="EMBL/GenBank/DDBJ databases">
        <title>Annotation of Ixodes scapularis.</title>
        <authorList>
            <consortium name="Ixodes scapularis Genome Project Consortium"/>
            <person name="Caler E."/>
            <person name="Hannick L.I."/>
            <person name="Bidwell S."/>
            <person name="Joardar V."/>
            <person name="Thiagarajan M."/>
            <person name="Amedeo P."/>
            <person name="Galinsky K.J."/>
            <person name="Schobel S."/>
            <person name="Inman J."/>
            <person name="Hostetler J."/>
            <person name="Miller J."/>
            <person name="Hammond M."/>
            <person name="Megy K."/>
            <person name="Lawson D."/>
            <person name="Kodira C."/>
            <person name="Sutton G."/>
            <person name="Meyer J."/>
            <person name="Hill C.A."/>
            <person name="Birren B."/>
            <person name="Nene V."/>
            <person name="Collins F."/>
            <person name="Alarcon-Chaidez F."/>
            <person name="Wikel S."/>
            <person name="Strausberg R."/>
        </authorList>
    </citation>
    <scope>NUCLEOTIDE SEQUENCE [LARGE SCALE GENOMIC DNA]</scope>
    <source>
        <strain evidence="3">Wikel</strain>
        <strain evidence="1">Wikel colony</strain>
    </source>
</reference>
<dbReference type="OrthoDB" id="6494807at2759"/>
<keyword evidence="3" id="KW-1185">Reference proteome</keyword>
<accession>B7PIN6</accession>
<dbReference type="EMBL" id="DS720105">
    <property type="protein sequence ID" value="EEC06458.1"/>
    <property type="molecule type" value="Genomic_DNA"/>
</dbReference>
<dbReference type="HOGENOM" id="CLU_1742566_0_0_1"/>
<sequence>MDTFKRKLLALALFIEESFECDEAAAKQPKLWAREWVLNKQTAKQNSLVPELRLTYPRAYREPLRMDETMFKEVLDRVGPLIEKQDTNMRQSVKPDTRLELTLRFLATGDCDMNFNIDVLPALLDPERCYDVRILEVRIGNKTRDRLFWR</sequence>
<evidence type="ECO:0000313" key="3">
    <source>
        <dbReference type="Proteomes" id="UP000001555"/>
    </source>
</evidence>
<dbReference type="VEuPathDB" id="VectorBase:ISCW003820"/>
<dbReference type="VEuPathDB" id="VectorBase:ISCP_037057"/>
<dbReference type="AlphaFoldDB" id="B7PIN6"/>
<dbReference type="Proteomes" id="UP000001555">
    <property type="component" value="Unassembled WGS sequence"/>
</dbReference>
<dbReference type="PaxDb" id="6945-B7PIN6"/>
<proteinExistence type="predicted"/>
<evidence type="ECO:0000313" key="1">
    <source>
        <dbReference type="EMBL" id="EEC06458.1"/>
    </source>
</evidence>
<dbReference type="EnsemblMetazoa" id="ISCW003820-RA">
    <property type="protein sequence ID" value="ISCW003820-PA"/>
    <property type="gene ID" value="ISCW003820"/>
</dbReference>
<dbReference type="EMBL" id="ABJB010628005">
    <property type="status" value="NOT_ANNOTATED_CDS"/>
    <property type="molecule type" value="Genomic_DNA"/>
</dbReference>
<gene>
    <name evidence="1" type="ORF">IscW_ISCW003820</name>
</gene>
<name>B7PIN6_IXOSC</name>
<reference evidence="2" key="2">
    <citation type="submission" date="2020-05" db="UniProtKB">
        <authorList>
            <consortium name="EnsemblMetazoa"/>
        </authorList>
    </citation>
    <scope>IDENTIFICATION</scope>
    <source>
        <strain evidence="2">wikel</strain>
    </source>
</reference>
<dbReference type="EMBL" id="ABJB010812545">
    <property type="status" value="NOT_ANNOTATED_CDS"/>
    <property type="molecule type" value="Genomic_DNA"/>
</dbReference>
<dbReference type="InParanoid" id="B7PIN6"/>
<protein>
    <submittedName>
        <fullName evidence="1 2">Uncharacterized protein</fullName>
    </submittedName>
</protein>
<evidence type="ECO:0000313" key="2">
    <source>
        <dbReference type="EnsemblMetazoa" id="ISCW003820-PA"/>
    </source>
</evidence>